<organism evidence="7 8">
    <name type="scientific">Strongylocentrotus purpuratus</name>
    <name type="common">Purple sea urchin</name>
    <dbReference type="NCBI Taxonomy" id="7668"/>
    <lineage>
        <taxon>Eukaryota</taxon>
        <taxon>Metazoa</taxon>
        <taxon>Echinodermata</taxon>
        <taxon>Eleutherozoa</taxon>
        <taxon>Echinozoa</taxon>
        <taxon>Echinoidea</taxon>
        <taxon>Euechinoidea</taxon>
        <taxon>Echinacea</taxon>
        <taxon>Camarodonta</taxon>
        <taxon>Echinidea</taxon>
        <taxon>Strongylocentrotidae</taxon>
        <taxon>Strongylocentrotus</taxon>
    </lineage>
</organism>
<evidence type="ECO:0000259" key="6">
    <source>
        <dbReference type="PROSITE" id="PS50261"/>
    </source>
</evidence>
<reference evidence="8" key="1">
    <citation type="submission" date="2015-02" db="EMBL/GenBank/DDBJ databases">
        <title>Genome sequencing for Strongylocentrotus purpuratus.</title>
        <authorList>
            <person name="Murali S."/>
            <person name="Liu Y."/>
            <person name="Vee V."/>
            <person name="English A."/>
            <person name="Wang M."/>
            <person name="Skinner E."/>
            <person name="Han Y."/>
            <person name="Muzny D.M."/>
            <person name="Worley K.C."/>
            <person name="Gibbs R.A."/>
        </authorList>
    </citation>
    <scope>NUCLEOTIDE SEQUENCE</scope>
</reference>
<feature type="transmembrane region" description="Helical" evidence="5">
    <location>
        <begin position="87"/>
        <end position="111"/>
    </location>
</feature>
<keyword evidence="2 5" id="KW-0812">Transmembrane</keyword>
<dbReference type="GeneID" id="105437617"/>
<name>A0A7M7HF11_STRPU</name>
<dbReference type="RefSeq" id="XP_011662714.2">
    <property type="nucleotide sequence ID" value="XM_011664412.2"/>
</dbReference>
<evidence type="ECO:0000256" key="1">
    <source>
        <dbReference type="ARBA" id="ARBA00004141"/>
    </source>
</evidence>
<accession>A0A7M7HF11</accession>
<dbReference type="PANTHER" id="PTHR47767">
    <property type="entry name" value="ADHESION G PROTEIN-COUPLED RECEPTOR G7"/>
    <property type="match status" value="1"/>
</dbReference>
<dbReference type="GO" id="GO:0004930">
    <property type="term" value="F:G protein-coupled receptor activity"/>
    <property type="evidence" value="ECO:0007669"/>
    <property type="project" value="InterPro"/>
</dbReference>
<dbReference type="KEGG" id="spu:105437617"/>
<evidence type="ECO:0000256" key="3">
    <source>
        <dbReference type="ARBA" id="ARBA00022989"/>
    </source>
</evidence>
<evidence type="ECO:0000256" key="2">
    <source>
        <dbReference type="ARBA" id="ARBA00022692"/>
    </source>
</evidence>
<evidence type="ECO:0000256" key="4">
    <source>
        <dbReference type="ARBA" id="ARBA00023136"/>
    </source>
</evidence>
<evidence type="ECO:0000313" key="7">
    <source>
        <dbReference type="EnsemblMetazoa" id="XP_011662714"/>
    </source>
</evidence>
<protein>
    <recommendedName>
        <fullName evidence="6">G-protein coupled receptors family 2 profile 2 domain-containing protein</fullName>
    </recommendedName>
</protein>
<dbReference type="InterPro" id="IPR017981">
    <property type="entry name" value="GPCR_2-like_7TM"/>
</dbReference>
<keyword evidence="4 5" id="KW-0472">Membrane</keyword>
<sequence>MGCRVANIFRIYIILVSLMWNGVEAVHMYMTLVKVFTAHASYFVLKAGLVAWGIPLFVVLIAAAVNIEIYDGVLINCTFSCRLSTVAFYGLFLTPMLIIVLFNSIVFGLVLRVIRKIYKTGNL</sequence>
<evidence type="ECO:0000256" key="5">
    <source>
        <dbReference type="SAM" id="Phobius"/>
    </source>
</evidence>
<proteinExistence type="predicted"/>
<dbReference type="GO" id="GO:0007166">
    <property type="term" value="P:cell surface receptor signaling pathway"/>
    <property type="evidence" value="ECO:0007669"/>
    <property type="project" value="InterPro"/>
</dbReference>
<keyword evidence="8" id="KW-1185">Reference proteome</keyword>
<dbReference type="OrthoDB" id="10037534at2759"/>
<dbReference type="Pfam" id="PF00002">
    <property type="entry name" value="7tm_2"/>
    <property type="match status" value="1"/>
</dbReference>
<dbReference type="PANTHER" id="PTHR47767:SF1">
    <property type="entry name" value="ADHESION G PROTEIN-COUPLED RECEPTOR G7"/>
    <property type="match status" value="1"/>
</dbReference>
<feature type="transmembrane region" description="Helical" evidence="5">
    <location>
        <begin position="12"/>
        <end position="32"/>
    </location>
</feature>
<keyword evidence="3 5" id="KW-1133">Transmembrane helix</keyword>
<dbReference type="EnsemblMetazoa" id="XM_011664412">
    <property type="protein sequence ID" value="XP_011662714"/>
    <property type="gene ID" value="LOC105437617"/>
</dbReference>
<comment type="subcellular location">
    <subcellularLocation>
        <location evidence="1">Membrane</location>
        <topology evidence="1">Multi-pass membrane protein</topology>
    </subcellularLocation>
</comment>
<dbReference type="AlphaFoldDB" id="A0A7M7HF11"/>
<dbReference type="GO" id="GO:0016020">
    <property type="term" value="C:membrane"/>
    <property type="evidence" value="ECO:0007669"/>
    <property type="project" value="UniProtKB-SubCell"/>
</dbReference>
<evidence type="ECO:0000313" key="8">
    <source>
        <dbReference type="Proteomes" id="UP000007110"/>
    </source>
</evidence>
<dbReference type="PROSITE" id="PS50261">
    <property type="entry name" value="G_PROTEIN_RECEP_F2_4"/>
    <property type="match status" value="1"/>
</dbReference>
<reference evidence="7" key="2">
    <citation type="submission" date="2021-01" db="UniProtKB">
        <authorList>
            <consortium name="EnsemblMetazoa"/>
        </authorList>
    </citation>
    <scope>IDENTIFICATION</scope>
</reference>
<feature type="domain" description="G-protein coupled receptors family 2 profile 2" evidence="6">
    <location>
        <begin position="1"/>
        <end position="123"/>
    </location>
</feature>
<dbReference type="InterPro" id="IPR053066">
    <property type="entry name" value="ADGR_G7"/>
</dbReference>
<dbReference type="Proteomes" id="UP000007110">
    <property type="component" value="Unassembled WGS sequence"/>
</dbReference>
<dbReference type="InParanoid" id="A0A7M7HF11"/>
<feature type="transmembrane region" description="Helical" evidence="5">
    <location>
        <begin position="44"/>
        <end position="67"/>
    </location>
</feature>
<dbReference type="Gene3D" id="1.20.1070.10">
    <property type="entry name" value="Rhodopsin 7-helix transmembrane proteins"/>
    <property type="match status" value="1"/>
</dbReference>
<dbReference type="InterPro" id="IPR000832">
    <property type="entry name" value="GPCR_2_secretin-like"/>
</dbReference>